<evidence type="ECO:0000256" key="13">
    <source>
        <dbReference type="ARBA" id="ARBA00053281"/>
    </source>
</evidence>
<keyword evidence="12" id="KW-0472">Membrane</keyword>
<evidence type="ECO:0000256" key="11">
    <source>
        <dbReference type="ARBA" id="ARBA00023128"/>
    </source>
</evidence>
<proteinExistence type="inferred from homology"/>
<keyword evidence="9" id="KW-0378">Hydrolase</keyword>
<dbReference type="PANTHER" id="PTHR13966">
    <property type="entry name" value="ENDONUCLEASE RELATED"/>
    <property type="match status" value="1"/>
</dbReference>
<dbReference type="InterPro" id="IPR001604">
    <property type="entry name" value="Endo_G_ENPP1-like_dom"/>
</dbReference>
<keyword evidence="21" id="KW-1185">Reference proteome</keyword>
<dbReference type="SMART" id="SM00892">
    <property type="entry name" value="Endonuclease_NS"/>
    <property type="match status" value="1"/>
</dbReference>
<feature type="domain" description="ENPP1-3/EXOG-like endonuclease/phosphodiesterase" evidence="18">
    <location>
        <begin position="56"/>
        <end position="264"/>
    </location>
</feature>
<dbReference type="GO" id="GO:0005743">
    <property type="term" value="C:mitochondrial inner membrane"/>
    <property type="evidence" value="ECO:0007669"/>
    <property type="project" value="UniProtKB-SubCell"/>
</dbReference>
<dbReference type="GO" id="GO:0005634">
    <property type="term" value="C:nucleus"/>
    <property type="evidence" value="ECO:0007669"/>
    <property type="project" value="TreeGrafter"/>
</dbReference>
<evidence type="ECO:0000256" key="15">
    <source>
        <dbReference type="ARBA" id="ARBA00081050"/>
    </source>
</evidence>
<dbReference type="GO" id="GO:0000014">
    <property type="term" value="F:single-stranded DNA endodeoxyribonuclease activity"/>
    <property type="evidence" value="ECO:0007669"/>
    <property type="project" value="TreeGrafter"/>
</dbReference>
<dbReference type="GO" id="GO:0003676">
    <property type="term" value="F:nucleic acid binding"/>
    <property type="evidence" value="ECO:0007669"/>
    <property type="project" value="InterPro"/>
</dbReference>
<organism evidence="20 21">
    <name type="scientific">Mizuhopecten yessoensis</name>
    <name type="common">Japanese scallop</name>
    <name type="synonym">Patinopecten yessoensis</name>
    <dbReference type="NCBI Taxonomy" id="6573"/>
    <lineage>
        <taxon>Eukaryota</taxon>
        <taxon>Metazoa</taxon>
        <taxon>Spiralia</taxon>
        <taxon>Lophotrochozoa</taxon>
        <taxon>Mollusca</taxon>
        <taxon>Bivalvia</taxon>
        <taxon>Autobranchia</taxon>
        <taxon>Pteriomorphia</taxon>
        <taxon>Pectinida</taxon>
        <taxon>Pectinoidea</taxon>
        <taxon>Pectinidae</taxon>
        <taxon>Mizuhopecten</taxon>
    </lineage>
</organism>
<evidence type="ECO:0000313" key="20">
    <source>
        <dbReference type="EMBL" id="OWF56352.1"/>
    </source>
</evidence>
<evidence type="ECO:0000256" key="2">
    <source>
        <dbReference type="ARBA" id="ARBA00004273"/>
    </source>
</evidence>
<evidence type="ECO:0000256" key="7">
    <source>
        <dbReference type="ARBA" id="ARBA00022759"/>
    </source>
</evidence>
<evidence type="ECO:0000256" key="4">
    <source>
        <dbReference type="ARBA" id="ARBA00011738"/>
    </source>
</evidence>
<evidence type="ECO:0000256" key="9">
    <source>
        <dbReference type="ARBA" id="ARBA00022801"/>
    </source>
</evidence>
<dbReference type="EMBL" id="NEDP02000215">
    <property type="protein sequence ID" value="OWF56352.1"/>
    <property type="molecule type" value="Genomic_DNA"/>
</dbReference>
<dbReference type="CDD" id="cd00091">
    <property type="entry name" value="NUC"/>
    <property type="match status" value="1"/>
</dbReference>
<dbReference type="InterPro" id="IPR044929">
    <property type="entry name" value="DNA/RNA_non-sp_Endonuclease_sf"/>
</dbReference>
<accession>A0A210R5Q6</accession>
<evidence type="ECO:0000256" key="16">
    <source>
        <dbReference type="PIRSR" id="PIRSR640255-1"/>
    </source>
</evidence>
<dbReference type="Proteomes" id="UP000242188">
    <property type="component" value="Unassembled WGS sequence"/>
</dbReference>
<comment type="function">
    <text evidence="13">Endo/exonuclease with nicking activity towards supercoiled DNA, a preference for single-stranded DNA and 5'-3' exonuclease activity.</text>
</comment>
<comment type="cofactor">
    <cofactor evidence="1">
        <name>a divalent metal cation</name>
        <dbReference type="ChEBI" id="CHEBI:60240"/>
    </cofactor>
</comment>
<dbReference type="GO" id="GO:0008409">
    <property type="term" value="F:5'-3' exonuclease activity"/>
    <property type="evidence" value="ECO:0007669"/>
    <property type="project" value="TreeGrafter"/>
</dbReference>
<evidence type="ECO:0000313" key="21">
    <source>
        <dbReference type="Proteomes" id="UP000242188"/>
    </source>
</evidence>
<dbReference type="Gene3D" id="3.40.570.10">
    <property type="entry name" value="Extracellular Endonuclease, subunit A"/>
    <property type="match status" value="1"/>
</dbReference>
<dbReference type="InterPro" id="IPR040255">
    <property type="entry name" value="Non-specific_endonuclease"/>
</dbReference>
<feature type="domain" description="DNA/RNA non-specific endonuclease/pyrophosphatase/phosphodiesterase" evidence="19">
    <location>
        <begin position="55"/>
        <end position="264"/>
    </location>
</feature>
<keyword evidence="5" id="KW-0540">Nuclease</keyword>
<dbReference type="PANTHER" id="PTHR13966:SF19">
    <property type="entry name" value="NUCLEASE EXOG, MITOCHONDRIAL"/>
    <property type="match status" value="1"/>
</dbReference>
<comment type="caution">
    <text evidence="20">The sequence shown here is derived from an EMBL/GenBank/DDBJ whole genome shotgun (WGS) entry which is preliminary data.</text>
</comment>
<evidence type="ECO:0000256" key="3">
    <source>
        <dbReference type="ARBA" id="ARBA00010052"/>
    </source>
</evidence>
<dbReference type="Pfam" id="PF01223">
    <property type="entry name" value="Endonuclease_NS"/>
    <property type="match status" value="1"/>
</dbReference>
<comment type="subunit">
    <text evidence="4">Homodimer.</text>
</comment>
<dbReference type="SUPFAM" id="SSF54060">
    <property type="entry name" value="His-Me finger endonucleases"/>
    <property type="match status" value="1"/>
</dbReference>
<sequence>MSLRSFLFGSVASYASVVVYYMVTKDGTYSEPSPELASKHILTHGIPDRGPNIHVYDNHVLAYDQAKKTPIWVAERITQGHVDGPADRKNIRFKPDPEISTQFSADNLDYLRSGWSRGHMSPAGDNKHSQEAMSQSFYLSNIVPQNLENNAGFWNRLEMYCRELTQRYHAVTIFSGPLSLPSPSDNGKLVVTYPVIGKNQVAVPTHLYKVIIVEDTNSNPVAIGSFIVPNEPIGFEHALTEYQVPLDDVERKTGVTFTPKLDTSHLGNLCEIDSCKLMPKRDFDSYFIGRRLKSAQNRQSFEKAWNELEVKNIPPSQYHIDLYRHKMKEFEEKERKNPEE</sequence>
<keyword evidence="8" id="KW-0999">Mitochondrion inner membrane</keyword>
<dbReference type="InterPro" id="IPR044925">
    <property type="entry name" value="His-Me_finger_sf"/>
</dbReference>
<reference evidence="20 21" key="1">
    <citation type="journal article" date="2017" name="Nat. Ecol. Evol.">
        <title>Scallop genome provides insights into evolution of bilaterian karyotype and development.</title>
        <authorList>
            <person name="Wang S."/>
            <person name="Zhang J."/>
            <person name="Jiao W."/>
            <person name="Li J."/>
            <person name="Xun X."/>
            <person name="Sun Y."/>
            <person name="Guo X."/>
            <person name="Huan P."/>
            <person name="Dong B."/>
            <person name="Zhang L."/>
            <person name="Hu X."/>
            <person name="Sun X."/>
            <person name="Wang J."/>
            <person name="Zhao C."/>
            <person name="Wang Y."/>
            <person name="Wang D."/>
            <person name="Huang X."/>
            <person name="Wang R."/>
            <person name="Lv J."/>
            <person name="Li Y."/>
            <person name="Zhang Z."/>
            <person name="Liu B."/>
            <person name="Lu W."/>
            <person name="Hui Y."/>
            <person name="Liang J."/>
            <person name="Zhou Z."/>
            <person name="Hou R."/>
            <person name="Li X."/>
            <person name="Liu Y."/>
            <person name="Li H."/>
            <person name="Ning X."/>
            <person name="Lin Y."/>
            <person name="Zhao L."/>
            <person name="Xing Q."/>
            <person name="Dou J."/>
            <person name="Li Y."/>
            <person name="Mao J."/>
            <person name="Guo H."/>
            <person name="Dou H."/>
            <person name="Li T."/>
            <person name="Mu C."/>
            <person name="Jiang W."/>
            <person name="Fu Q."/>
            <person name="Fu X."/>
            <person name="Miao Y."/>
            <person name="Liu J."/>
            <person name="Yu Q."/>
            <person name="Li R."/>
            <person name="Liao H."/>
            <person name="Li X."/>
            <person name="Kong Y."/>
            <person name="Jiang Z."/>
            <person name="Chourrout D."/>
            <person name="Li R."/>
            <person name="Bao Z."/>
        </authorList>
    </citation>
    <scope>NUCLEOTIDE SEQUENCE [LARGE SCALE GENOMIC DNA]</scope>
    <source>
        <strain evidence="20 21">PY_sf001</strain>
    </source>
</reference>
<feature type="binding site" evidence="17">
    <location>
        <position position="150"/>
    </location>
    <ligand>
        <name>Mg(2+)</name>
        <dbReference type="ChEBI" id="CHEBI:18420"/>
        <note>catalytic</note>
    </ligand>
</feature>
<dbReference type="GO" id="GO:0006309">
    <property type="term" value="P:apoptotic DNA fragmentation"/>
    <property type="evidence" value="ECO:0007669"/>
    <property type="project" value="TreeGrafter"/>
</dbReference>
<evidence type="ECO:0000256" key="1">
    <source>
        <dbReference type="ARBA" id="ARBA00001968"/>
    </source>
</evidence>
<gene>
    <name evidence="20" type="ORF">KP79_PYT00067</name>
</gene>
<evidence type="ECO:0000259" key="19">
    <source>
        <dbReference type="SMART" id="SM00892"/>
    </source>
</evidence>
<dbReference type="GO" id="GO:0004521">
    <property type="term" value="F:RNA endonuclease activity"/>
    <property type="evidence" value="ECO:0007669"/>
    <property type="project" value="TreeGrafter"/>
</dbReference>
<dbReference type="SMART" id="SM00477">
    <property type="entry name" value="NUC"/>
    <property type="match status" value="1"/>
</dbReference>
<dbReference type="Gene3D" id="6.10.250.1250">
    <property type="match status" value="1"/>
</dbReference>
<comment type="similarity">
    <text evidence="3">Belongs to the DNA/RNA non-specific endonuclease family.</text>
</comment>
<keyword evidence="6 17" id="KW-0479">Metal-binding</keyword>
<dbReference type="OrthoDB" id="5418055at2759"/>
<dbReference type="GO" id="GO:0046872">
    <property type="term" value="F:metal ion binding"/>
    <property type="evidence" value="ECO:0007669"/>
    <property type="project" value="UniProtKB-KW"/>
</dbReference>
<dbReference type="InterPro" id="IPR020821">
    <property type="entry name" value="ENPP1-3/EXOG-like_nuc-like"/>
</dbReference>
<name>A0A210R5Q6_MIZYE</name>
<evidence type="ECO:0000256" key="12">
    <source>
        <dbReference type="ARBA" id="ARBA00023136"/>
    </source>
</evidence>
<comment type="subcellular location">
    <subcellularLocation>
        <location evidence="2">Mitochondrion inner membrane</location>
    </subcellularLocation>
</comment>
<evidence type="ECO:0000256" key="8">
    <source>
        <dbReference type="ARBA" id="ARBA00022792"/>
    </source>
</evidence>
<evidence type="ECO:0000256" key="6">
    <source>
        <dbReference type="ARBA" id="ARBA00022723"/>
    </source>
</evidence>
<keyword evidence="10" id="KW-0809">Transit peptide</keyword>
<evidence type="ECO:0000259" key="18">
    <source>
        <dbReference type="SMART" id="SM00477"/>
    </source>
</evidence>
<evidence type="ECO:0000256" key="14">
    <source>
        <dbReference type="ARBA" id="ARBA00074243"/>
    </source>
</evidence>
<evidence type="ECO:0000256" key="5">
    <source>
        <dbReference type="ARBA" id="ARBA00022722"/>
    </source>
</evidence>
<feature type="active site" description="Proton acceptor" evidence="16">
    <location>
        <position position="119"/>
    </location>
</feature>
<dbReference type="STRING" id="6573.A0A210R5Q6"/>
<protein>
    <recommendedName>
        <fullName evidence="14">Nuclease EXOG, mitochondrial</fullName>
    </recommendedName>
    <alternativeName>
        <fullName evidence="15">Endonuclease G-like 1</fullName>
    </alternativeName>
</protein>
<keyword evidence="11" id="KW-0496">Mitochondrion</keyword>
<evidence type="ECO:0000256" key="17">
    <source>
        <dbReference type="PIRSR" id="PIRSR640255-2"/>
    </source>
</evidence>
<evidence type="ECO:0000256" key="10">
    <source>
        <dbReference type="ARBA" id="ARBA00022946"/>
    </source>
</evidence>
<keyword evidence="7" id="KW-0255">Endonuclease</keyword>
<dbReference type="FunFam" id="3.40.570.10:FF:000003">
    <property type="entry name" value="Nuclease EXOG, mitochondrial"/>
    <property type="match status" value="1"/>
</dbReference>
<dbReference type="AlphaFoldDB" id="A0A210R5Q6"/>